<dbReference type="AlphaFoldDB" id="A0A0W8FAI4"/>
<dbReference type="InterPro" id="IPR019240">
    <property type="entry name" value="DUF2196"/>
</dbReference>
<protein>
    <recommendedName>
        <fullName evidence="2">YwbE family protein</fullName>
    </recommendedName>
</protein>
<dbReference type="NCBIfam" id="TIGR03833">
    <property type="entry name" value="YwbE family protein"/>
    <property type="match status" value="1"/>
</dbReference>
<dbReference type="PANTHER" id="PTHR40069">
    <property type="entry name" value="YWBE PROTEIN"/>
    <property type="match status" value="1"/>
</dbReference>
<proteinExistence type="predicted"/>
<name>A0A0W8FAI4_9ZZZZ</name>
<organism evidence="1">
    <name type="scientific">hydrocarbon metagenome</name>
    <dbReference type="NCBI Taxonomy" id="938273"/>
    <lineage>
        <taxon>unclassified sequences</taxon>
        <taxon>metagenomes</taxon>
        <taxon>ecological metagenomes</taxon>
    </lineage>
</organism>
<dbReference type="EMBL" id="LNQE01001419">
    <property type="protein sequence ID" value="KUG17825.1"/>
    <property type="molecule type" value="Genomic_DNA"/>
</dbReference>
<evidence type="ECO:0008006" key="2">
    <source>
        <dbReference type="Google" id="ProtNLM"/>
    </source>
</evidence>
<gene>
    <name evidence="1" type="ORF">ASZ90_012468</name>
</gene>
<evidence type="ECO:0000313" key="1">
    <source>
        <dbReference type="EMBL" id="KUG17825.1"/>
    </source>
</evidence>
<sequence length="64" mass="7055">MDGKNRKDIKPGLKVEIVLKKDQRTGKRTEGVVAQILTNSSFHPHGIKVRLADGQVGRVARIHG</sequence>
<comment type="caution">
    <text evidence="1">The sequence shown here is derived from an EMBL/GenBank/DDBJ whole genome shotgun (WGS) entry which is preliminary data.</text>
</comment>
<reference evidence="1" key="1">
    <citation type="journal article" date="2015" name="Proc. Natl. Acad. Sci. U.S.A.">
        <title>Networks of energetic and metabolic interactions define dynamics in microbial communities.</title>
        <authorList>
            <person name="Embree M."/>
            <person name="Liu J.K."/>
            <person name="Al-Bassam M.M."/>
            <person name="Zengler K."/>
        </authorList>
    </citation>
    <scope>NUCLEOTIDE SEQUENCE</scope>
</reference>
<dbReference type="Pfam" id="PF09962">
    <property type="entry name" value="DUF2196"/>
    <property type="match status" value="1"/>
</dbReference>
<accession>A0A0W8FAI4</accession>
<dbReference type="PANTHER" id="PTHR40069:SF1">
    <property type="entry name" value="YWBE PROTEIN"/>
    <property type="match status" value="1"/>
</dbReference>